<protein>
    <submittedName>
        <fullName evidence="2">Uncharacterized protein</fullName>
    </submittedName>
</protein>
<evidence type="ECO:0000313" key="2">
    <source>
        <dbReference type="EMBL" id="KAJ1214665.1"/>
    </source>
</evidence>
<comment type="caution">
    <text evidence="2">The sequence shown here is derived from an EMBL/GenBank/DDBJ whole genome shotgun (WGS) entry which is preliminary data.</text>
</comment>
<accession>A0AAV7WR77</accession>
<keyword evidence="3" id="KW-1185">Reference proteome</keyword>
<dbReference type="EMBL" id="JANPWB010000001">
    <property type="protein sequence ID" value="KAJ1214665.1"/>
    <property type="molecule type" value="Genomic_DNA"/>
</dbReference>
<gene>
    <name evidence="2" type="ORF">NDU88_002283</name>
</gene>
<reference evidence="2" key="1">
    <citation type="journal article" date="2022" name="bioRxiv">
        <title>Sequencing and chromosome-scale assembly of the giantPleurodeles waltlgenome.</title>
        <authorList>
            <person name="Brown T."/>
            <person name="Elewa A."/>
            <person name="Iarovenko S."/>
            <person name="Subramanian E."/>
            <person name="Araus A.J."/>
            <person name="Petzold A."/>
            <person name="Susuki M."/>
            <person name="Suzuki K.-i.T."/>
            <person name="Hayashi T."/>
            <person name="Toyoda A."/>
            <person name="Oliveira C."/>
            <person name="Osipova E."/>
            <person name="Leigh N.D."/>
            <person name="Simon A."/>
            <person name="Yun M.H."/>
        </authorList>
    </citation>
    <scope>NUCLEOTIDE SEQUENCE</scope>
    <source>
        <strain evidence="2">20211129_DDA</strain>
        <tissue evidence="2">Liver</tissue>
    </source>
</reference>
<dbReference type="AlphaFoldDB" id="A0AAV7WR77"/>
<dbReference type="Proteomes" id="UP001066276">
    <property type="component" value="Chromosome 1_1"/>
</dbReference>
<name>A0AAV7WR77_PLEWA</name>
<evidence type="ECO:0000256" key="1">
    <source>
        <dbReference type="SAM" id="MobiDB-lite"/>
    </source>
</evidence>
<organism evidence="2 3">
    <name type="scientific">Pleurodeles waltl</name>
    <name type="common">Iberian ribbed newt</name>
    <dbReference type="NCBI Taxonomy" id="8319"/>
    <lineage>
        <taxon>Eukaryota</taxon>
        <taxon>Metazoa</taxon>
        <taxon>Chordata</taxon>
        <taxon>Craniata</taxon>
        <taxon>Vertebrata</taxon>
        <taxon>Euteleostomi</taxon>
        <taxon>Amphibia</taxon>
        <taxon>Batrachia</taxon>
        <taxon>Caudata</taxon>
        <taxon>Salamandroidea</taxon>
        <taxon>Salamandridae</taxon>
        <taxon>Pleurodelinae</taxon>
        <taxon>Pleurodeles</taxon>
    </lineage>
</organism>
<sequence>MSRGYVRGHPQPWRYFRCLFFRLRSFAPGAEECQDARWFGPFNAPEDEERGTRDATAGQEDGRADRNARRIKINTAAKPGTW</sequence>
<evidence type="ECO:0000313" key="3">
    <source>
        <dbReference type="Proteomes" id="UP001066276"/>
    </source>
</evidence>
<proteinExistence type="predicted"/>
<feature type="region of interest" description="Disordered" evidence="1">
    <location>
        <begin position="41"/>
        <end position="64"/>
    </location>
</feature>